<dbReference type="EMBL" id="NBSK02000002">
    <property type="protein sequence ID" value="KAJ0222876.1"/>
    <property type="molecule type" value="Genomic_DNA"/>
</dbReference>
<sequence>MAPRGRTTKVSFSYFLDDHPRSRTSRMDAAIDAMAPFGFTKEVVIAKMRQLLKEYGGQDGYGFIELDAYCVLLEALLADQDKQNQEQGETSNPNEIVEAEKAGFIDIPICPSTPLTVLPPPSLQPLVASLTPLPPVVETVLTLPPLPHVMDAILPPPPPLPPVVEMVLKLPPVPPAMDDMLPSPPENGQPRRRKPCHGWISDVDEEWHFITLPSSFNRSISPPVTPPTTQPGQSELTSGRKYRPKRQSRWDLMPEDM</sequence>
<dbReference type="InterPro" id="IPR043017">
    <property type="entry name" value="WIYLD_dom_sf"/>
</dbReference>
<dbReference type="AlphaFoldDB" id="A0A9R1XRB5"/>
<reference evidence="3 4" key="1">
    <citation type="journal article" date="2017" name="Nat. Commun.">
        <title>Genome assembly with in vitro proximity ligation data and whole-genome triplication in lettuce.</title>
        <authorList>
            <person name="Reyes-Chin-Wo S."/>
            <person name="Wang Z."/>
            <person name="Yang X."/>
            <person name="Kozik A."/>
            <person name="Arikit S."/>
            <person name="Song C."/>
            <person name="Xia L."/>
            <person name="Froenicke L."/>
            <person name="Lavelle D.O."/>
            <person name="Truco M.J."/>
            <person name="Xia R."/>
            <person name="Zhu S."/>
            <person name="Xu C."/>
            <person name="Xu H."/>
            <person name="Xu X."/>
            <person name="Cox K."/>
            <person name="Korf I."/>
            <person name="Meyers B.C."/>
            <person name="Michelmore R.W."/>
        </authorList>
    </citation>
    <scope>NUCLEOTIDE SEQUENCE [LARGE SCALE GENOMIC DNA]</scope>
    <source>
        <strain evidence="4">cv. Salinas</strain>
        <tissue evidence="3">Seedlings</tissue>
    </source>
</reference>
<evidence type="ECO:0000313" key="3">
    <source>
        <dbReference type="EMBL" id="KAJ0222876.1"/>
    </source>
</evidence>
<dbReference type="PANTHER" id="PTHR34271:SF1">
    <property type="entry name" value="NUCLEOLAR HISTONE METHYLTRANSFERASE-RELATED PROTEIN"/>
    <property type="match status" value="1"/>
</dbReference>
<feature type="region of interest" description="Disordered" evidence="1">
    <location>
        <begin position="175"/>
        <end position="197"/>
    </location>
</feature>
<dbReference type="Gramene" id="rna-gnl|WGS:NBSK|LSAT_2X121281_mrna">
    <property type="protein sequence ID" value="cds-PLY93715.1"/>
    <property type="gene ID" value="gene-LSAT_2X121281"/>
</dbReference>
<evidence type="ECO:0000313" key="4">
    <source>
        <dbReference type="Proteomes" id="UP000235145"/>
    </source>
</evidence>
<protein>
    <recommendedName>
        <fullName evidence="2">WIYLD domain-containing protein</fullName>
    </recommendedName>
</protein>
<accession>A0A9R1XRB5</accession>
<evidence type="ECO:0000259" key="2">
    <source>
        <dbReference type="Pfam" id="PF10440"/>
    </source>
</evidence>
<dbReference type="Proteomes" id="UP000235145">
    <property type="component" value="Unassembled WGS sequence"/>
</dbReference>
<evidence type="ECO:0000256" key="1">
    <source>
        <dbReference type="SAM" id="MobiDB-lite"/>
    </source>
</evidence>
<name>A0A9R1XRB5_LACSA</name>
<feature type="region of interest" description="Disordered" evidence="1">
    <location>
        <begin position="217"/>
        <end position="257"/>
    </location>
</feature>
<keyword evidence="4" id="KW-1185">Reference proteome</keyword>
<proteinExistence type="predicted"/>
<gene>
    <name evidence="3" type="ORF">LSAT_V11C200095200</name>
</gene>
<dbReference type="Gene3D" id="1.10.8.850">
    <property type="entry name" value="Histone-lysine N methyltransferase , C-terminal domain-like"/>
    <property type="match status" value="1"/>
</dbReference>
<dbReference type="InterPro" id="IPR018848">
    <property type="entry name" value="WIYLD_domain"/>
</dbReference>
<feature type="domain" description="WIYLD" evidence="2">
    <location>
        <begin position="21"/>
        <end position="82"/>
    </location>
</feature>
<comment type="caution">
    <text evidence="3">The sequence shown here is derived from an EMBL/GenBank/DDBJ whole genome shotgun (WGS) entry which is preliminary data.</text>
</comment>
<dbReference type="Pfam" id="PF10440">
    <property type="entry name" value="WIYLD"/>
    <property type="match status" value="1"/>
</dbReference>
<organism evidence="3 4">
    <name type="scientific">Lactuca sativa</name>
    <name type="common">Garden lettuce</name>
    <dbReference type="NCBI Taxonomy" id="4236"/>
    <lineage>
        <taxon>Eukaryota</taxon>
        <taxon>Viridiplantae</taxon>
        <taxon>Streptophyta</taxon>
        <taxon>Embryophyta</taxon>
        <taxon>Tracheophyta</taxon>
        <taxon>Spermatophyta</taxon>
        <taxon>Magnoliopsida</taxon>
        <taxon>eudicotyledons</taxon>
        <taxon>Gunneridae</taxon>
        <taxon>Pentapetalae</taxon>
        <taxon>asterids</taxon>
        <taxon>campanulids</taxon>
        <taxon>Asterales</taxon>
        <taxon>Asteraceae</taxon>
        <taxon>Cichorioideae</taxon>
        <taxon>Cichorieae</taxon>
        <taxon>Lactucinae</taxon>
        <taxon>Lactuca</taxon>
    </lineage>
</organism>
<dbReference type="PANTHER" id="PTHR34271">
    <property type="entry name" value="NUCLEOLAR HISTONE METHYLTRANSFERASE-RELATED PROTEIN"/>
    <property type="match status" value="1"/>
</dbReference>